<feature type="coiled-coil region" evidence="1">
    <location>
        <begin position="46"/>
        <end position="93"/>
    </location>
</feature>
<dbReference type="GO" id="GO:0043683">
    <property type="term" value="P:type IV pilus assembly"/>
    <property type="evidence" value="ECO:0007669"/>
    <property type="project" value="InterPro"/>
</dbReference>
<keyword evidence="2" id="KW-0472">Membrane</keyword>
<organism evidence="3 4">
    <name type="scientific">Pelomicrobium methylotrophicum</name>
    <dbReference type="NCBI Taxonomy" id="2602750"/>
    <lineage>
        <taxon>Bacteria</taxon>
        <taxon>Pseudomonadati</taxon>
        <taxon>Pseudomonadota</taxon>
        <taxon>Hydrogenophilia</taxon>
        <taxon>Hydrogenophilia incertae sedis</taxon>
        <taxon>Pelomicrobium</taxon>
    </lineage>
</organism>
<dbReference type="InterPro" id="IPR014717">
    <property type="entry name" value="Transl_elong_EF1B/ribsomal_bS6"/>
</dbReference>
<reference evidence="3 4" key="1">
    <citation type="submission" date="2019-08" db="EMBL/GenBank/DDBJ databases">
        <title>Pelomicrobium methylotrophicum gen. nov., sp. nov. a moderately thermophilic, facultatively anaerobic, lithoautotrophic and methylotrophic bacterium isolated from a terrestrial mud volcano.</title>
        <authorList>
            <person name="Slobodkina G.B."/>
            <person name="Merkel A.Y."/>
            <person name="Slobodkin A.I."/>
        </authorList>
    </citation>
    <scope>NUCLEOTIDE SEQUENCE [LARGE SCALE GENOMIC DNA]</scope>
    <source>
        <strain evidence="3 4">SM250</strain>
    </source>
</reference>
<keyword evidence="1" id="KW-0175">Coiled coil</keyword>
<dbReference type="PANTHER" id="PTHR39555">
    <property type="entry name" value="FIMBRIAL ASSEMBLY PROTEIN PILO-LIKE PROTEIN-RELATED"/>
    <property type="match status" value="1"/>
</dbReference>
<sequence>MTLEDLKRLDTRNPGGWPTPVKGGVLGLLLLSIVFGGYFYDWSGLLETLESRKKEEERLKQSFLEKKKEAVNLDIYRQQLAEIEQTFGALLRQLPNKAEMDALVTDINQAGLGRGLQFELFKPAPRETVFDFYAELPIQVRVTGSYHDMGAFASDVAQLPRIVTLDSVSIEKTKDGLVMNAVAKTYRYLDEEEVAAQRKAAQAPTGGKK</sequence>
<keyword evidence="2" id="KW-0812">Transmembrane</keyword>
<dbReference type="GO" id="GO:0043107">
    <property type="term" value="P:type IV pilus-dependent motility"/>
    <property type="evidence" value="ECO:0007669"/>
    <property type="project" value="InterPro"/>
</dbReference>
<dbReference type="InParanoid" id="A0A5C7EI55"/>
<accession>A0A5C7EI55</accession>
<keyword evidence="2" id="KW-1133">Transmembrane helix</keyword>
<evidence type="ECO:0000256" key="1">
    <source>
        <dbReference type="SAM" id="Coils"/>
    </source>
</evidence>
<protein>
    <submittedName>
        <fullName evidence="3">Type 4a pilus biogenesis protein PilO</fullName>
    </submittedName>
</protein>
<evidence type="ECO:0000256" key="2">
    <source>
        <dbReference type="SAM" id="Phobius"/>
    </source>
</evidence>
<dbReference type="Gene3D" id="3.30.70.60">
    <property type="match status" value="1"/>
</dbReference>
<feature type="transmembrane region" description="Helical" evidence="2">
    <location>
        <begin position="20"/>
        <end position="40"/>
    </location>
</feature>
<dbReference type="AlphaFoldDB" id="A0A5C7EI55"/>
<keyword evidence="4" id="KW-1185">Reference proteome</keyword>
<dbReference type="Gene3D" id="1.10.287.540">
    <property type="entry name" value="Helix hairpin bin"/>
    <property type="match status" value="1"/>
</dbReference>
<dbReference type="PIRSF" id="PIRSF016482">
    <property type="entry name" value="PilO"/>
    <property type="match status" value="1"/>
</dbReference>
<proteinExistence type="predicted"/>
<dbReference type="InterPro" id="IPR007445">
    <property type="entry name" value="PilO"/>
</dbReference>
<evidence type="ECO:0000313" key="3">
    <source>
        <dbReference type="EMBL" id="TXF11038.1"/>
    </source>
</evidence>
<dbReference type="RefSeq" id="WP_147800559.1">
    <property type="nucleotide sequence ID" value="NZ_VPFL01000018.1"/>
</dbReference>
<dbReference type="PANTHER" id="PTHR39555:SF1">
    <property type="entry name" value="TYPE IV PILUS INNER MEMBRANE COMPONENT PILO"/>
    <property type="match status" value="1"/>
</dbReference>
<name>A0A5C7EI55_9PROT</name>
<dbReference type="Pfam" id="PF04350">
    <property type="entry name" value="PilO"/>
    <property type="match status" value="1"/>
</dbReference>
<dbReference type="OrthoDB" id="9802133at2"/>
<evidence type="ECO:0000313" key="4">
    <source>
        <dbReference type="Proteomes" id="UP000321201"/>
    </source>
</evidence>
<dbReference type="EMBL" id="VPFL01000018">
    <property type="protein sequence ID" value="TXF11038.1"/>
    <property type="molecule type" value="Genomic_DNA"/>
</dbReference>
<gene>
    <name evidence="3" type="primary">pilO</name>
    <name evidence="3" type="ORF">FR698_12525</name>
</gene>
<comment type="caution">
    <text evidence="3">The sequence shown here is derived from an EMBL/GenBank/DDBJ whole genome shotgun (WGS) entry which is preliminary data.</text>
</comment>
<dbReference type="Proteomes" id="UP000321201">
    <property type="component" value="Unassembled WGS sequence"/>
</dbReference>